<dbReference type="AlphaFoldDB" id="A0A9D1NJX6"/>
<organism evidence="2 3">
    <name type="scientific">Candidatus Spyradosoma merdigallinarum</name>
    <dbReference type="NCBI Taxonomy" id="2840950"/>
    <lineage>
        <taxon>Bacteria</taxon>
        <taxon>Pseudomonadati</taxon>
        <taxon>Verrucomicrobiota</taxon>
        <taxon>Opitutia</taxon>
        <taxon>Opitutia incertae sedis</taxon>
        <taxon>Candidatus Spyradosoma</taxon>
    </lineage>
</organism>
<evidence type="ECO:0000313" key="3">
    <source>
        <dbReference type="Proteomes" id="UP000886812"/>
    </source>
</evidence>
<proteinExistence type="predicted"/>
<keyword evidence="1" id="KW-0812">Transmembrane</keyword>
<dbReference type="EMBL" id="DVOG01000095">
    <property type="protein sequence ID" value="HIV04251.1"/>
    <property type="molecule type" value="Genomic_DNA"/>
</dbReference>
<dbReference type="Pfam" id="PF10825">
    <property type="entry name" value="DUF2752"/>
    <property type="match status" value="1"/>
</dbReference>
<accession>A0A9D1NJX6</accession>
<comment type="caution">
    <text evidence="2">The sequence shown here is derived from an EMBL/GenBank/DDBJ whole genome shotgun (WGS) entry which is preliminary data.</text>
</comment>
<feature type="transmembrane region" description="Helical" evidence="1">
    <location>
        <begin position="85"/>
        <end position="103"/>
    </location>
</feature>
<dbReference type="InterPro" id="IPR021215">
    <property type="entry name" value="DUF2752"/>
</dbReference>
<gene>
    <name evidence="2" type="ORF">IAC75_03765</name>
</gene>
<name>A0A9D1NJX6_9BACT</name>
<reference evidence="2" key="1">
    <citation type="submission" date="2020-10" db="EMBL/GenBank/DDBJ databases">
        <authorList>
            <person name="Gilroy R."/>
        </authorList>
    </citation>
    <scope>NUCLEOTIDE SEQUENCE</scope>
    <source>
        <strain evidence="2">10669</strain>
    </source>
</reference>
<evidence type="ECO:0000256" key="1">
    <source>
        <dbReference type="SAM" id="Phobius"/>
    </source>
</evidence>
<feature type="transmembrane region" description="Helical" evidence="1">
    <location>
        <begin position="12"/>
        <end position="34"/>
    </location>
</feature>
<feature type="transmembrane region" description="Helical" evidence="1">
    <location>
        <begin position="123"/>
        <end position="140"/>
    </location>
</feature>
<keyword evidence="1" id="KW-0472">Membrane</keyword>
<evidence type="ECO:0000313" key="2">
    <source>
        <dbReference type="EMBL" id="HIV04251.1"/>
    </source>
</evidence>
<reference evidence="2" key="2">
    <citation type="journal article" date="2021" name="PeerJ">
        <title>Extensive microbial diversity within the chicken gut microbiome revealed by metagenomics and culture.</title>
        <authorList>
            <person name="Gilroy R."/>
            <person name="Ravi A."/>
            <person name="Getino M."/>
            <person name="Pursley I."/>
            <person name="Horton D.L."/>
            <person name="Alikhan N.F."/>
            <person name="Baker D."/>
            <person name="Gharbi K."/>
            <person name="Hall N."/>
            <person name="Watson M."/>
            <person name="Adriaenssens E.M."/>
            <person name="Foster-Nyarko E."/>
            <person name="Jarju S."/>
            <person name="Secka A."/>
            <person name="Antonio M."/>
            <person name="Oren A."/>
            <person name="Chaudhuri R.R."/>
            <person name="La Ragione R."/>
            <person name="Hildebrand F."/>
            <person name="Pallen M.J."/>
        </authorList>
    </citation>
    <scope>NUCLEOTIDE SEQUENCE</scope>
    <source>
        <strain evidence="2">10669</strain>
    </source>
</reference>
<protein>
    <submittedName>
        <fullName evidence="2">DUF2752 domain-containing protein</fullName>
    </submittedName>
</protein>
<dbReference type="Proteomes" id="UP000886812">
    <property type="component" value="Unassembled WGS sequence"/>
</dbReference>
<sequence>MGALLPGSRRSSRAGLICIVPAAVVAAGTVLLLLHGEAVSEFVRAVSPGCLFRRWFGVSCPGCGGTRAFCALAKGDFAGALRCNFWWLPTAVVLFAEYGNWAAERLFPERNFPRWKKFRGRLLVAYAVFTVAYAVAKNIWCF</sequence>
<keyword evidence="1" id="KW-1133">Transmembrane helix</keyword>